<dbReference type="NCBIfam" id="TIGR03625">
    <property type="entry name" value="L3_bact"/>
    <property type="match status" value="1"/>
</dbReference>
<evidence type="ECO:0000256" key="3">
    <source>
        <dbReference type="ARBA" id="ARBA00022884"/>
    </source>
</evidence>
<evidence type="ECO:0000256" key="4">
    <source>
        <dbReference type="ARBA" id="ARBA00022980"/>
    </source>
</evidence>
<dbReference type="Pfam" id="PF00297">
    <property type="entry name" value="Ribosomal_L3"/>
    <property type="match status" value="1"/>
</dbReference>
<keyword evidence="8" id="KW-0934">Plastid</keyword>
<geneLocation type="chloroplast" evidence="8"/>
<sequence>MLPVTIGVYGKKLKMTRCVTSAESAANTSNSLGTFTPVTIVELGPNLVTQVKSRPADRHHSIQLAYDEVKAKSVLRSSFGKTRKSGSTRLFRSFGEFRIQPSHIQNFTVGRTLDVSLLKVGQRVTVTGRPLGTGFMGTIKRHNFSRGPMTHGSKNHRLPGSIGSGTTPGRVYPGKKMAGRRSVTSRVNSKILAIHNETNLLVLKGSLPGSTGNFLKISLY</sequence>
<dbReference type="InterPro" id="IPR009000">
    <property type="entry name" value="Transl_B-barrel_sf"/>
</dbReference>
<dbReference type="AlphaFoldDB" id="A0A0U1V1T4"/>
<dbReference type="InterPro" id="IPR019927">
    <property type="entry name" value="Ribosomal_uL3_bac/org-type"/>
</dbReference>
<gene>
    <name evidence="8" type="primary">rpl3</name>
</gene>
<proteinExistence type="inferred from homology"/>
<comment type="similarity">
    <text evidence="1">Belongs to the universal ribosomal protein uL3 family.</text>
</comment>
<dbReference type="EMBL" id="KM065619">
    <property type="protein sequence ID" value="AIG99506.1"/>
    <property type="molecule type" value="Transcribed_RNA"/>
</dbReference>
<dbReference type="Gene3D" id="2.40.30.10">
    <property type="entry name" value="Translation factors"/>
    <property type="match status" value="1"/>
</dbReference>
<feature type="region of interest" description="Disordered" evidence="7">
    <location>
        <begin position="144"/>
        <end position="180"/>
    </location>
</feature>
<dbReference type="GO" id="GO:0003735">
    <property type="term" value="F:structural constituent of ribosome"/>
    <property type="evidence" value="ECO:0007669"/>
    <property type="project" value="InterPro"/>
</dbReference>
<reference evidence="8" key="1">
    <citation type="journal article" date="2016" name="Plant Mol. Biol.">
        <title>Diversity of transcripts and transcript processing forms in plastids of the dinoflagellate alga Karenia mikimotoi.</title>
        <authorList>
            <person name="Dorrell R.G."/>
            <person name="Hinksman G.A."/>
            <person name="Howe C.J."/>
        </authorList>
    </citation>
    <scope>NUCLEOTIDE SEQUENCE</scope>
    <source>
        <strain evidence="8">RCC1513</strain>
    </source>
</reference>
<organism evidence="8">
    <name type="scientific">Karenia mikimotoi</name>
    <name type="common">Red tide dinoflagellate</name>
    <name type="synonym">Gymnodinium mikimotoi</name>
    <dbReference type="NCBI Taxonomy" id="225107"/>
    <lineage>
        <taxon>Eukaryota</taxon>
        <taxon>Sar</taxon>
        <taxon>Alveolata</taxon>
        <taxon>Dinophyceae</taxon>
        <taxon>Gymnodiniales</taxon>
        <taxon>Kareniaceae</taxon>
        <taxon>Karenia</taxon>
    </lineage>
</organism>
<name>A0A0U1V1T4_KARMI</name>
<dbReference type="InterPro" id="IPR000597">
    <property type="entry name" value="Ribosomal_uL3"/>
</dbReference>
<keyword evidence="4 8" id="KW-0689">Ribosomal protein</keyword>
<dbReference type="SUPFAM" id="SSF50447">
    <property type="entry name" value="Translation proteins"/>
    <property type="match status" value="1"/>
</dbReference>
<accession>A0A0U1V1T4</accession>
<keyword evidence="2" id="KW-0699">rRNA-binding</keyword>
<dbReference type="GO" id="GO:0006412">
    <property type="term" value="P:translation"/>
    <property type="evidence" value="ECO:0007669"/>
    <property type="project" value="InterPro"/>
</dbReference>
<dbReference type="GO" id="GO:0019843">
    <property type="term" value="F:rRNA binding"/>
    <property type="evidence" value="ECO:0007669"/>
    <property type="project" value="UniProtKB-KW"/>
</dbReference>
<evidence type="ECO:0000256" key="5">
    <source>
        <dbReference type="ARBA" id="ARBA00023274"/>
    </source>
</evidence>
<keyword evidence="5" id="KW-0687">Ribonucleoprotein</keyword>
<evidence type="ECO:0000256" key="2">
    <source>
        <dbReference type="ARBA" id="ARBA00022730"/>
    </source>
</evidence>
<evidence type="ECO:0000256" key="6">
    <source>
        <dbReference type="ARBA" id="ARBA00035213"/>
    </source>
</evidence>
<dbReference type="Gene3D" id="3.30.160.810">
    <property type="match status" value="1"/>
</dbReference>
<protein>
    <recommendedName>
        <fullName evidence="6">Large ribosomal subunit protein uL3c</fullName>
    </recommendedName>
</protein>
<evidence type="ECO:0000313" key="8">
    <source>
        <dbReference type="EMBL" id="AIG99506.1"/>
    </source>
</evidence>
<dbReference type="GO" id="GO:1990904">
    <property type="term" value="C:ribonucleoprotein complex"/>
    <property type="evidence" value="ECO:0007669"/>
    <property type="project" value="UniProtKB-KW"/>
</dbReference>
<evidence type="ECO:0000256" key="7">
    <source>
        <dbReference type="SAM" id="MobiDB-lite"/>
    </source>
</evidence>
<dbReference type="PANTHER" id="PTHR11229">
    <property type="entry name" value="50S RIBOSOMAL PROTEIN L3"/>
    <property type="match status" value="1"/>
</dbReference>
<keyword evidence="3" id="KW-0694">RNA-binding</keyword>
<evidence type="ECO:0000256" key="1">
    <source>
        <dbReference type="ARBA" id="ARBA00006540"/>
    </source>
</evidence>
<dbReference type="GO" id="GO:0005840">
    <property type="term" value="C:ribosome"/>
    <property type="evidence" value="ECO:0007669"/>
    <property type="project" value="UniProtKB-KW"/>
</dbReference>
<keyword evidence="8" id="KW-0150">Chloroplast</keyword>
<dbReference type="PANTHER" id="PTHR11229:SF16">
    <property type="entry name" value="LARGE RIBOSOMAL SUBUNIT PROTEIN UL3C"/>
    <property type="match status" value="1"/>
</dbReference>